<feature type="region of interest" description="Disordered" evidence="1">
    <location>
        <begin position="121"/>
        <end position="148"/>
    </location>
</feature>
<gene>
    <name evidence="2" type="ORF">GCM10007368_16640</name>
</gene>
<evidence type="ECO:0000256" key="1">
    <source>
        <dbReference type="SAM" id="MobiDB-lite"/>
    </source>
</evidence>
<sequence>MAMQKRFPVEHSTVFPNGAFLHGEVTPVADFNAPAGPEGQRPQQRDKDTDLPLWQCVVIDGDEEAGRRDIGVTVKIAAKYQPVPPENKSPIPWTPVEFVGLTALPYVDDNGNRPRIAWSFRASDLVAPGQGRTDAKPPESKPESKAAA</sequence>
<dbReference type="Proteomes" id="UP000632535">
    <property type="component" value="Unassembled WGS sequence"/>
</dbReference>
<dbReference type="EMBL" id="BMDG01000005">
    <property type="protein sequence ID" value="GGI07533.1"/>
    <property type="molecule type" value="Genomic_DNA"/>
</dbReference>
<name>A0ABQ2B723_9MICO</name>
<accession>A0ABQ2B723</accession>
<feature type="region of interest" description="Disordered" evidence="1">
    <location>
        <begin position="28"/>
        <end position="49"/>
    </location>
</feature>
<protein>
    <recommendedName>
        <fullName evidence="4">Plasmid replication, integration and excision activator</fullName>
    </recommendedName>
</protein>
<evidence type="ECO:0000313" key="3">
    <source>
        <dbReference type="Proteomes" id="UP000632535"/>
    </source>
</evidence>
<feature type="compositionally biased region" description="Basic and acidic residues" evidence="1">
    <location>
        <begin position="133"/>
        <end position="148"/>
    </location>
</feature>
<reference evidence="3" key="1">
    <citation type="journal article" date="2019" name="Int. J. Syst. Evol. Microbiol.">
        <title>The Global Catalogue of Microorganisms (GCM) 10K type strain sequencing project: providing services to taxonomists for standard genome sequencing and annotation.</title>
        <authorList>
            <consortium name="The Broad Institute Genomics Platform"/>
            <consortium name="The Broad Institute Genome Sequencing Center for Infectious Disease"/>
            <person name="Wu L."/>
            <person name="Ma J."/>
        </authorList>
    </citation>
    <scope>NUCLEOTIDE SEQUENCE [LARGE SCALE GENOMIC DNA]</scope>
    <source>
        <strain evidence="3">CCM 8653</strain>
    </source>
</reference>
<evidence type="ECO:0000313" key="2">
    <source>
        <dbReference type="EMBL" id="GGI07533.1"/>
    </source>
</evidence>
<proteinExistence type="predicted"/>
<dbReference type="RefSeq" id="WP_188523228.1">
    <property type="nucleotide sequence ID" value="NZ_BMDG01000005.1"/>
</dbReference>
<evidence type="ECO:0008006" key="4">
    <source>
        <dbReference type="Google" id="ProtNLM"/>
    </source>
</evidence>
<comment type="caution">
    <text evidence="2">The sequence shown here is derived from an EMBL/GenBank/DDBJ whole genome shotgun (WGS) entry which is preliminary data.</text>
</comment>
<keyword evidence="3" id="KW-1185">Reference proteome</keyword>
<organism evidence="2 3">
    <name type="scientific">Isoptericola cucumis</name>
    <dbReference type="NCBI Taxonomy" id="1776856"/>
    <lineage>
        <taxon>Bacteria</taxon>
        <taxon>Bacillati</taxon>
        <taxon>Actinomycetota</taxon>
        <taxon>Actinomycetes</taxon>
        <taxon>Micrococcales</taxon>
        <taxon>Promicromonosporaceae</taxon>
        <taxon>Isoptericola</taxon>
    </lineage>
</organism>